<name>X1F225_9ZZZZ</name>
<gene>
    <name evidence="1" type="ORF">S01H4_65181</name>
</gene>
<comment type="caution">
    <text evidence="1">The sequence shown here is derived from an EMBL/GenBank/DDBJ whole genome shotgun (WGS) entry which is preliminary data.</text>
</comment>
<protein>
    <submittedName>
        <fullName evidence="1">Uncharacterized protein</fullName>
    </submittedName>
</protein>
<organism evidence="1">
    <name type="scientific">marine sediment metagenome</name>
    <dbReference type="NCBI Taxonomy" id="412755"/>
    <lineage>
        <taxon>unclassified sequences</taxon>
        <taxon>metagenomes</taxon>
        <taxon>ecological metagenomes</taxon>
    </lineage>
</organism>
<dbReference type="AlphaFoldDB" id="X1F225"/>
<accession>X1F225</accession>
<reference evidence="1" key="1">
    <citation type="journal article" date="2014" name="Front. Microbiol.">
        <title>High frequency of phylogenetically diverse reductive dehalogenase-homologous genes in deep subseafloor sedimentary metagenomes.</title>
        <authorList>
            <person name="Kawai M."/>
            <person name="Futagami T."/>
            <person name="Toyoda A."/>
            <person name="Takaki Y."/>
            <person name="Nishi S."/>
            <person name="Hori S."/>
            <person name="Arai W."/>
            <person name="Tsubouchi T."/>
            <person name="Morono Y."/>
            <person name="Uchiyama I."/>
            <person name="Ito T."/>
            <person name="Fujiyama A."/>
            <person name="Inagaki F."/>
            <person name="Takami H."/>
        </authorList>
    </citation>
    <scope>NUCLEOTIDE SEQUENCE</scope>
    <source>
        <strain evidence="1">Expedition CK06-06</strain>
    </source>
</reference>
<sequence length="86" mass="9730">MVIIGQTLQAHKGLTTEHLLRFTRLLGFELCEINPAGTSLENVDKIIPLVGDMPLTFHLPIQGIENFEFAQPNKKDEINNIIKLMF</sequence>
<dbReference type="EMBL" id="BART01039789">
    <property type="protein sequence ID" value="GAH23434.1"/>
    <property type="molecule type" value="Genomic_DNA"/>
</dbReference>
<evidence type="ECO:0000313" key="1">
    <source>
        <dbReference type="EMBL" id="GAH23434.1"/>
    </source>
</evidence>
<proteinExistence type="predicted"/>